<feature type="transmembrane region" description="Helical" evidence="1">
    <location>
        <begin position="12"/>
        <end position="31"/>
    </location>
</feature>
<feature type="transmembrane region" description="Helical" evidence="1">
    <location>
        <begin position="74"/>
        <end position="93"/>
    </location>
</feature>
<keyword evidence="1" id="KW-0812">Transmembrane</keyword>
<accession>A0AAE0LDX1</accession>
<protein>
    <submittedName>
        <fullName evidence="2">Uncharacterized protein</fullName>
    </submittedName>
</protein>
<name>A0AAE0LDX1_9CHLO</name>
<dbReference type="AlphaFoldDB" id="A0AAE0LDX1"/>
<dbReference type="Proteomes" id="UP001190700">
    <property type="component" value="Unassembled WGS sequence"/>
</dbReference>
<reference evidence="2 3" key="1">
    <citation type="journal article" date="2015" name="Genome Biol. Evol.">
        <title>Comparative Genomics of a Bacterivorous Green Alga Reveals Evolutionary Causalities and Consequences of Phago-Mixotrophic Mode of Nutrition.</title>
        <authorList>
            <person name="Burns J.A."/>
            <person name="Paasch A."/>
            <person name="Narechania A."/>
            <person name="Kim E."/>
        </authorList>
    </citation>
    <scope>NUCLEOTIDE SEQUENCE [LARGE SCALE GENOMIC DNA]</scope>
    <source>
        <strain evidence="2 3">PLY_AMNH</strain>
    </source>
</reference>
<keyword evidence="1" id="KW-0472">Membrane</keyword>
<keyword evidence="1" id="KW-1133">Transmembrane helix</keyword>
<organism evidence="2 3">
    <name type="scientific">Cymbomonas tetramitiformis</name>
    <dbReference type="NCBI Taxonomy" id="36881"/>
    <lineage>
        <taxon>Eukaryota</taxon>
        <taxon>Viridiplantae</taxon>
        <taxon>Chlorophyta</taxon>
        <taxon>Pyramimonadophyceae</taxon>
        <taxon>Pyramimonadales</taxon>
        <taxon>Pyramimonadaceae</taxon>
        <taxon>Cymbomonas</taxon>
    </lineage>
</organism>
<evidence type="ECO:0000313" key="2">
    <source>
        <dbReference type="EMBL" id="KAK3281522.1"/>
    </source>
</evidence>
<proteinExistence type="predicted"/>
<gene>
    <name evidence="2" type="ORF">CYMTET_10689</name>
</gene>
<dbReference type="EMBL" id="LGRX02003811">
    <property type="protein sequence ID" value="KAK3281522.1"/>
    <property type="molecule type" value="Genomic_DNA"/>
</dbReference>
<feature type="transmembrane region" description="Helical" evidence="1">
    <location>
        <begin position="43"/>
        <end position="62"/>
    </location>
</feature>
<comment type="caution">
    <text evidence="2">The sequence shown here is derived from an EMBL/GenBank/DDBJ whole genome shotgun (WGS) entry which is preliminary data.</text>
</comment>
<keyword evidence="3" id="KW-1185">Reference proteome</keyword>
<sequence length="149" mass="16633">MKQVHSGAPSYAICVLGALFNFGLLPLNLGFTSWESIASHDEAFSWVGQVSILLWGGAYFAARNLKSGDAASDLFLLFAFEKLLYVVNFVSWHSTHNVRALWSKAFDTAQVDLHMSALFYTVYGVGDLIFCLLFASLWLVSRRNTRKAE</sequence>
<evidence type="ECO:0000313" key="3">
    <source>
        <dbReference type="Proteomes" id="UP001190700"/>
    </source>
</evidence>
<feature type="transmembrane region" description="Helical" evidence="1">
    <location>
        <begin position="113"/>
        <end position="140"/>
    </location>
</feature>
<evidence type="ECO:0000256" key="1">
    <source>
        <dbReference type="SAM" id="Phobius"/>
    </source>
</evidence>